<feature type="non-terminal residue" evidence="1">
    <location>
        <position position="1"/>
    </location>
</feature>
<dbReference type="EMBL" id="BRYB01003077">
    <property type="protein sequence ID" value="GMI30035.1"/>
    <property type="molecule type" value="Genomic_DNA"/>
</dbReference>
<dbReference type="PANTHER" id="PTHR10166:SF37">
    <property type="entry name" value="STOLID, ISOFORM H"/>
    <property type="match status" value="1"/>
</dbReference>
<keyword evidence="2" id="KW-1185">Reference proteome</keyword>
<reference evidence="1 2" key="1">
    <citation type="journal article" date="2023" name="Commun. Biol.">
        <title>Genome analysis of Parmales, the sister group of diatoms, reveals the evolutionary specialization of diatoms from phago-mixotrophs to photoautotrophs.</title>
        <authorList>
            <person name="Ban H."/>
            <person name="Sato S."/>
            <person name="Yoshikawa S."/>
            <person name="Yamada K."/>
            <person name="Nakamura Y."/>
            <person name="Ichinomiya M."/>
            <person name="Sato N."/>
            <person name="Blanc-Mathieu R."/>
            <person name="Endo H."/>
            <person name="Kuwata A."/>
            <person name="Ogata H."/>
        </authorList>
    </citation>
    <scope>NUCLEOTIDE SEQUENCE [LARGE SCALE GENOMIC DNA]</scope>
</reference>
<name>A0ABQ6MNX9_9STRA</name>
<dbReference type="InterPro" id="IPR051173">
    <property type="entry name" value="Ca_channel_alpha-2/delta"/>
</dbReference>
<proteinExistence type="predicted"/>
<organism evidence="1 2">
    <name type="scientific">Tetraparma gracilis</name>
    <dbReference type="NCBI Taxonomy" id="2962635"/>
    <lineage>
        <taxon>Eukaryota</taxon>
        <taxon>Sar</taxon>
        <taxon>Stramenopiles</taxon>
        <taxon>Ochrophyta</taxon>
        <taxon>Bolidophyceae</taxon>
        <taxon>Parmales</taxon>
        <taxon>Triparmaceae</taxon>
        <taxon>Tetraparma</taxon>
    </lineage>
</organism>
<dbReference type="Gene3D" id="3.30.450.20">
    <property type="entry name" value="PAS domain"/>
    <property type="match status" value="2"/>
</dbReference>
<sequence length="585" mass="61803">SAFYMDTSGLGLVTTIVTPVVADGVTKGVIGMDVPVIDLVADLVFDREFVKGYPFIVDSAGQVVWHPALPSPSEGSIEPTNIADIEITAAFATDVMPGLVAGETGSATINVNMPIARGDATYAGFAKDYREVTFAWKPVEGTPFRVGVAFTTTELDAKQLPLKATENCDFECDIYHRINIEDAQCGATVTTKSGVEMIEGKASSFYAASAFANPSAWLEYEETVDDVKMMTAASTCSGGRVPFIDYAGIGELKPEVVNDNLLVMGVDQCWVEKSSSNIVWSYFGSANGLYRMTPAATSKKGYDPTKRPWYMGAVANVKSSGGFDVTMTMPYLDAAGAGEIVSVSKTVTMQGGTDEQVAGVASVDMKLSAVKDVVESAGVCGESSTTCMIIDETGHIVYHPDFVDTATADENVFLAIKAREIAEDLVQQNLLVQNTCMDYASGYRKTSYQLSNDAPGAAGDLSCGKWTLQLLGNTNVYLLAVSSNGCEASSDVACTACSEDNCNSWDTLNMDEALLCQPCQCKTRYDSCELKYGEADASAVPACPAAPPAVNDYGTNCGFEGSAARNRAGAAALLAGAVALVVGMW</sequence>
<evidence type="ECO:0000313" key="2">
    <source>
        <dbReference type="Proteomes" id="UP001165060"/>
    </source>
</evidence>
<gene>
    <name evidence="1" type="ORF">TeGR_g12296</name>
</gene>
<dbReference type="Proteomes" id="UP001165060">
    <property type="component" value="Unassembled WGS sequence"/>
</dbReference>
<evidence type="ECO:0000313" key="1">
    <source>
        <dbReference type="EMBL" id="GMI30035.1"/>
    </source>
</evidence>
<dbReference type="PANTHER" id="PTHR10166">
    <property type="entry name" value="VOLTAGE-DEPENDENT CALCIUM CHANNEL SUBUNIT ALPHA-2/DELTA-RELATED"/>
    <property type="match status" value="1"/>
</dbReference>
<accession>A0ABQ6MNX9</accession>
<protein>
    <submittedName>
        <fullName evidence="1">Uncharacterized protein</fullName>
    </submittedName>
</protein>
<comment type="caution">
    <text evidence="1">The sequence shown here is derived from an EMBL/GenBank/DDBJ whole genome shotgun (WGS) entry which is preliminary data.</text>
</comment>